<dbReference type="OrthoDB" id="6778718at2759"/>
<organism evidence="1 2">
    <name type="scientific">Ceutorhynchus assimilis</name>
    <name type="common">cabbage seed weevil</name>
    <dbReference type="NCBI Taxonomy" id="467358"/>
    <lineage>
        <taxon>Eukaryota</taxon>
        <taxon>Metazoa</taxon>
        <taxon>Ecdysozoa</taxon>
        <taxon>Arthropoda</taxon>
        <taxon>Hexapoda</taxon>
        <taxon>Insecta</taxon>
        <taxon>Pterygota</taxon>
        <taxon>Neoptera</taxon>
        <taxon>Endopterygota</taxon>
        <taxon>Coleoptera</taxon>
        <taxon>Polyphaga</taxon>
        <taxon>Cucujiformia</taxon>
        <taxon>Curculionidae</taxon>
        <taxon>Ceutorhynchinae</taxon>
        <taxon>Ceutorhynchus</taxon>
    </lineage>
</organism>
<evidence type="ECO:0000313" key="2">
    <source>
        <dbReference type="Proteomes" id="UP001152799"/>
    </source>
</evidence>
<dbReference type="PANTHER" id="PTHR46704">
    <property type="entry name" value="CXC DOMAIN-CONTAINING PROTEIN-RELATED"/>
    <property type="match status" value="1"/>
</dbReference>
<protein>
    <submittedName>
        <fullName evidence="1">Uncharacterized protein</fullName>
    </submittedName>
</protein>
<dbReference type="EMBL" id="OU892277">
    <property type="protein sequence ID" value="CAG9759446.1"/>
    <property type="molecule type" value="Genomic_DNA"/>
</dbReference>
<keyword evidence="2" id="KW-1185">Reference proteome</keyword>
<dbReference type="AlphaFoldDB" id="A0A9N9MCJ3"/>
<proteinExistence type="predicted"/>
<dbReference type="PANTHER" id="PTHR46704:SF1">
    <property type="entry name" value="TELOMERE LENGTH REGULATION PROTEIN TEL2 HOMOLOG"/>
    <property type="match status" value="1"/>
</dbReference>
<gene>
    <name evidence="1" type="ORF">CEUTPL_LOCUS197</name>
</gene>
<dbReference type="Proteomes" id="UP001152799">
    <property type="component" value="Chromosome 1"/>
</dbReference>
<sequence>MECLICREPIHEHDQMVVQNPRQKGLETIIKISEKRQDGFSKLILLEKDHILSGKIKVKYHKACRQSYTSVQNVRTQNIEEQDEHFKLSSRSSQEGFNIRIMCLICNRTGKKGKQRLTSVQTGTGKSTFNKVMEAAKKRDDIDMISKLSCYEDLFAYDAKYHNCEYIASRSIKATQNKNIKNPVSLKNTSVLNEEVGSSSSSDSFDLFTIPTERIKIVDDRKQNYIHASIDNFDLNEDTIDGKNTTHCMAMVAFQNHDTDQSFVYENIPREGAYSLGMEELQTFTQSILKYRKPMQRPEPAPLKKIILDMKTDNISKKINTTWRLLRNFEEDAKFPNWSEYNNIISENKIPVSDIFYLPFINNPPTEFDTIYTSMVRLVELANAIKQNHIIITADLAIYSKAQEILWNNPEPQDKVTLMLGGMHLNMAFIASIGYIFSDGGLCAILTETDTYAENTCKMMLEGKQYSRAIRGLTLVGDALSRLFFQSVLNWCESQENLTFLTPELKANLQSSISNSYKTAVKEERALLAKNEQDVLKIIRCIETDWCNPFNLKSVPSELINICTGKILDGGTEKNLVNFLKSSQESFKFVK</sequence>
<name>A0A9N9MCJ3_9CUCU</name>
<reference evidence="1" key="1">
    <citation type="submission" date="2022-01" db="EMBL/GenBank/DDBJ databases">
        <authorList>
            <person name="King R."/>
        </authorList>
    </citation>
    <scope>NUCLEOTIDE SEQUENCE</scope>
</reference>
<evidence type="ECO:0000313" key="1">
    <source>
        <dbReference type="EMBL" id="CAG9759446.1"/>
    </source>
</evidence>
<accession>A0A9N9MCJ3</accession>